<feature type="region of interest" description="Disordered" evidence="8">
    <location>
        <begin position="125"/>
        <end position="166"/>
    </location>
</feature>
<dbReference type="SUPFAM" id="SSF46785">
    <property type="entry name" value="Winged helix' DNA-binding domain"/>
    <property type="match status" value="1"/>
</dbReference>
<feature type="compositionally biased region" description="Basic and acidic residues" evidence="8">
    <location>
        <begin position="451"/>
        <end position="461"/>
    </location>
</feature>
<dbReference type="FunFam" id="1.10.10.10:FF:000027">
    <property type="entry name" value="Heat shock transcription factor 1"/>
    <property type="match status" value="1"/>
</dbReference>
<comment type="similarity">
    <text evidence="2 7">Belongs to the HSF family.</text>
</comment>
<dbReference type="InterPro" id="IPR036388">
    <property type="entry name" value="WH-like_DNA-bd_sf"/>
</dbReference>
<evidence type="ECO:0000256" key="7">
    <source>
        <dbReference type="RuleBase" id="RU004020"/>
    </source>
</evidence>
<comment type="subcellular location">
    <subcellularLocation>
        <location evidence="1">Nucleus</location>
    </subcellularLocation>
</comment>
<dbReference type="Proteomes" id="UP000594364">
    <property type="component" value="Chromosome 2"/>
</dbReference>
<proteinExistence type="inferred from homology"/>
<keyword evidence="11" id="KW-1185">Reference proteome</keyword>
<dbReference type="EMBL" id="CP031386">
    <property type="protein sequence ID" value="QPG97343.1"/>
    <property type="molecule type" value="Genomic_DNA"/>
</dbReference>
<evidence type="ECO:0000256" key="2">
    <source>
        <dbReference type="ARBA" id="ARBA00006403"/>
    </source>
</evidence>
<feature type="compositionally biased region" description="Pro residues" evidence="8">
    <location>
        <begin position="130"/>
        <end position="140"/>
    </location>
</feature>
<evidence type="ECO:0000256" key="5">
    <source>
        <dbReference type="ARBA" id="ARBA00023163"/>
    </source>
</evidence>
<dbReference type="GO" id="GO:0005634">
    <property type="term" value="C:nucleus"/>
    <property type="evidence" value="ECO:0007669"/>
    <property type="project" value="UniProtKB-SubCell"/>
</dbReference>
<dbReference type="InterPro" id="IPR036390">
    <property type="entry name" value="WH_DNA-bd_sf"/>
</dbReference>
<dbReference type="Gene3D" id="1.10.10.10">
    <property type="entry name" value="Winged helix-like DNA-binding domain superfamily/Winged helix DNA-binding domain"/>
    <property type="match status" value="1"/>
</dbReference>
<dbReference type="AlphaFoldDB" id="A0A7S9PU35"/>
<protein>
    <recommendedName>
        <fullName evidence="9">HSF-type DNA-binding domain-containing protein</fullName>
    </recommendedName>
</protein>
<evidence type="ECO:0000256" key="3">
    <source>
        <dbReference type="ARBA" id="ARBA00023015"/>
    </source>
</evidence>
<dbReference type="GO" id="GO:0003700">
    <property type="term" value="F:DNA-binding transcription factor activity"/>
    <property type="evidence" value="ECO:0007669"/>
    <property type="project" value="InterPro"/>
</dbReference>
<feature type="region of interest" description="Disordered" evidence="8">
    <location>
        <begin position="433"/>
        <end position="472"/>
    </location>
</feature>
<evidence type="ECO:0000256" key="1">
    <source>
        <dbReference type="ARBA" id="ARBA00004123"/>
    </source>
</evidence>
<organism evidence="10 11">
    <name type="scientific">Epichloe festucae (strain Fl1)</name>
    <dbReference type="NCBI Taxonomy" id="877507"/>
    <lineage>
        <taxon>Eukaryota</taxon>
        <taxon>Fungi</taxon>
        <taxon>Dikarya</taxon>
        <taxon>Ascomycota</taxon>
        <taxon>Pezizomycotina</taxon>
        <taxon>Sordariomycetes</taxon>
        <taxon>Hypocreomycetidae</taxon>
        <taxon>Hypocreales</taxon>
        <taxon>Clavicipitaceae</taxon>
        <taxon>Epichloe</taxon>
    </lineage>
</organism>
<dbReference type="InterPro" id="IPR000232">
    <property type="entry name" value="HSF_DNA-bd"/>
</dbReference>
<dbReference type="PANTHER" id="PTHR10015">
    <property type="entry name" value="HEAT SHOCK TRANSCRIPTION FACTOR"/>
    <property type="match status" value="1"/>
</dbReference>
<dbReference type="OrthoDB" id="60033at2759"/>
<dbReference type="PRINTS" id="PR00056">
    <property type="entry name" value="HSFDOMAIN"/>
</dbReference>
<keyword evidence="3" id="KW-0805">Transcription regulation</keyword>
<evidence type="ECO:0000313" key="11">
    <source>
        <dbReference type="Proteomes" id="UP000594364"/>
    </source>
</evidence>
<evidence type="ECO:0000313" key="10">
    <source>
        <dbReference type="EMBL" id="QPG97343.1"/>
    </source>
</evidence>
<evidence type="ECO:0000256" key="8">
    <source>
        <dbReference type="SAM" id="MobiDB-lite"/>
    </source>
</evidence>
<dbReference type="Pfam" id="PF00447">
    <property type="entry name" value="HSF_DNA-bind"/>
    <property type="match status" value="1"/>
</dbReference>
<evidence type="ECO:0000259" key="9">
    <source>
        <dbReference type="SMART" id="SM00415"/>
    </source>
</evidence>
<keyword evidence="6" id="KW-0539">Nucleus</keyword>
<dbReference type="SMART" id="SM00415">
    <property type="entry name" value="HSF"/>
    <property type="match status" value="1"/>
</dbReference>
<evidence type="ECO:0000256" key="6">
    <source>
        <dbReference type="ARBA" id="ARBA00023242"/>
    </source>
</evidence>
<sequence length="472" mass="52338">MDSTSPRELQIAEKIAPFIEKLASLVEDTNHDDLIRWSDDGMSFIVVDKKEFVDKLLPEMFKHQNFPSFVRQLNMYGFQKVPPMPVTVDRAGERRAPMDMTEYRHPYFIRGRPRLLFRIKRNQSRRELAAPPPPPPPPLPGRDGIITAGVHPMQMGGPSRQDNHQLASSGFHAQGLNLQTRDAQSLRDNLREAREQQGVITRAINGLHGANRGLSDQNLVFQRLHDQHEHSINAILDYMVLLLPRSFNDYINGPDGSGMTLGQDALSVQQARDHHRATGSPGHVLDSHRRDYLTQHGSNSNNSNGVWDPVSATDAPGRTTVTGAAPPHERTAGASQAGLYGLTGRRHDVQTASSSDACKTFEEEATLLGQPHHHRSFGHEQLRAMQEDQDTRISNIRTMVHTLSPRSGGGGNIHAPGLVDDTGTCVPCGEARCQTHSGRDDAKGENTAPPGDEKLEQKGDVDYFSWPSSQYR</sequence>
<evidence type="ECO:0000256" key="4">
    <source>
        <dbReference type="ARBA" id="ARBA00023125"/>
    </source>
</evidence>
<feature type="compositionally biased region" description="Polar residues" evidence="8">
    <location>
        <begin position="295"/>
        <end position="305"/>
    </location>
</feature>
<keyword evidence="5" id="KW-0804">Transcription</keyword>
<gene>
    <name evidence="10" type="ORF">C2857_006172</name>
</gene>
<reference evidence="10 11" key="1">
    <citation type="journal article" date="2018" name="PLoS Genet.">
        <title>Repeat elements organise 3D genome structure and mediate transcription in the filamentous fungus Epichloe festucae.</title>
        <authorList>
            <person name="Winter D.J."/>
            <person name="Ganley A.R.D."/>
            <person name="Young C.A."/>
            <person name="Liachko I."/>
            <person name="Schardl C.L."/>
            <person name="Dupont P.Y."/>
            <person name="Berry D."/>
            <person name="Ram A."/>
            <person name="Scott B."/>
            <person name="Cox M.P."/>
        </authorList>
    </citation>
    <scope>NUCLEOTIDE SEQUENCE [LARGE SCALE GENOMIC DNA]</scope>
    <source>
        <strain evidence="10 11">Fl1</strain>
    </source>
</reference>
<feature type="region of interest" description="Disordered" evidence="8">
    <location>
        <begin position="266"/>
        <end position="334"/>
    </location>
</feature>
<dbReference type="PANTHER" id="PTHR10015:SF427">
    <property type="entry name" value="HEAT SHOCK FACTOR PROTEIN"/>
    <property type="match status" value="1"/>
</dbReference>
<accession>A0A7S9PU35</accession>
<feature type="domain" description="HSF-type DNA-binding" evidence="9">
    <location>
        <begin position="14"/>
        <end position="122"/>
    </location>
</feature>
<name>A0A7S9PU35_EPIFF</name>
<keyword evidence="4" id="KW-0238">DNA-binding</keyword>
<dbReference type="GO" id="GO:0043565">
    <property type="term" value="F:sequence-specific DNA binding"/>
    <property type="evidence" value="ECO:0007669"/>
    <property type="project" value="InterPro"/>
</dbReference>